<name>A0A1B1C3B0_9VIBR</name>
<gene>
    <name evidence="1" type="ORF">A134_23290</name>
</gene>
<reference evidence="1" key="2">
    <citation type="submission" date="2016-06" db="EMBL/GenBank/DDBJ databases">
        <title>Adaptive Radiation by Waves of Gene Transfer Leads to Fine-Scale Resource Partitioning in Marine Microbes.</title>
        <authorList>
            <person name="Hehemann J.-H."/>
            <person name="Arevalo P."/>
            <person name="Datta M.S."/>
            <person name="Yu X."/>
            <person name="Corzett C.H."/>
            <person name="Henschel A."/>
            <person name="Preheim S.P."/>
            <person name="Timberlake S."/>
            <person name="Alm E.J."/>
            <person name="Polz M.F."/>
        </authorList>
    </citation>
    <scope>NUCLEOTIDE SEQUENCE</scope>
    <source>
        <strain evidence="1">9CS106</strain>
    </source>
</reference>
<sequence>MLKRLFIGKRLRALGISRILRFLFGFGLKSKRAWVRSDVDDNTYRADSFNQEGVSAFLRKDGEVIKMGVNLAATDDQVSDFVFVGLGEVTRLTVHVDCEPIIFNIVNNAGGVWMIPATPTAHIRFLFKFIDAGSRKESFVSIDDDSEDVIHIPLKGFLAAYTSLL</sequence>
<dbReference type="AlphaFoldDB" id="A0A1B1C3B0"/>
<organism evidence="1">
    <name type="scientific">Vibrio crassostreae 9CS106</name>
    <dbReference type="NCBI Taxonomy" id="1191300"/>
    <lineage>
        <taxon>Bacteria</taxon>
        <taxon>Pseudomonadati</taxon>
        <taxon>Pseudomonadota</taxon>
        <taxon>Gammaproteobacteria</taxon>
        <taxon>Vibrionales</taxon>
        <taxon>Vibrionaceae</taxon>
        <taxon>Vibrio</taxon>
    </lineage>
</organism>
<reference evidence="1" key="1">
    <citation type="journal article" date="2012" name="Science">
        <title>Ecological populations of bacteria act as socially cohesive units of antibiotic production and resistance.</title>
        <authorList>
            <person name="Cordero O.X."/>
            <person name="Wildschutte H."/>
            <person name="Kirkup B."/>
            <person name="Proehl S."/>
            <person name="Ngo L."/>
            <person name="Hussain F."/>
            <person name="Le Roux F."/>
            <person name="Mincer T."/>
            <person name="Polz M.F."/>
        </authorList>
    </citation>
    <scope>NUCLEOTIDE SEQUENCE</scope>
    <source>
        <strain evidence="1">9CS106</strain>
    </source>
</reference>
<accession>A0A1B1C3B0</accession>
<dbReference type="EMBL" id="CP016231">
    <property type="protein sequence ID" value="ANP79341.1"/>
    <property type="molecule type" value="Genomic_DNA"/>
</dbReference>
<protein>
    <submittedName>
        <fullName evidence="1">Uncharacterized protein</fullName>
    </submittedName>
</protein>
<evidence type="ECO:0000313" key="1">
    <source>
        <dbReference type="EMBL" id="ANP79341.1"/>
    </source>
</evidence>
<proteinExistence type="predicted"/>